<evidence type="ECO:0000313" key="1">
    <source>
        <dbReference type="EMBL" id="TCC03976.1"/>
    </source>
</evidence>
<name>A0A4V2LYE0_9ACTN</name>
<proteinExistence type="predicted"/>
<organism evidence="1 2">
    <name type="scientific">Kribbella soli</name>
    <dbReference type="NCBI Taxonomy" id="1124743"/>
    <lineage>
        <taxon>Bacteria</taxon>
        <taxon>Bacillati</taxon>
        <taxon>Actinomycetota</taxon>
        <taxon>Actinomycetes</taxon>
        <taxon>Propionibacteriales</taxon>
        <taxon>Kribbellaceae</taxon>
        <taxon>Kribbella</taxon>
    </lineage>
</organism>
<gene>
    <name evidence="1" type="ORF">E0H45_33280</name>
</gene>
<sequence>MEAVAPEDWPCASLTTIVDTDGLDDVQYRTAARYWLEGAADLLAGDLFARHAVGDEAVTANTYVGWEAGDNVDQTPYSPARIAQVLDQCVDRGRPTSILVTAEEESDNGFRVPGSPGESFAASLRVSTSIALPGVVSFHAAATYWALDGRIPGSVQERWLNACARFCEEVPITFGAVSSDDGVGETALDMALGRSQFESVRVSRSVLRGYSWVTICPQQIVERLGGAAKLEESEAFWRIRPLTSGATWMQATEHLEEYGVDVIRRVFRSFAPVLPEGPIESTWGNDWPNLVHADASQYRATEGKQDKLI</sequence>
<dbReference type="AlphaFoldDB" id="A0A4V2LYE0"/>
<protein>
    <recommendedName>
        <fullName evidence="3">DUF3396 domain-containing protein</fullName>
    </recommendedName>
</protein>
<reference evidence="1 2" key="1">
    <citation type="submission" date="2019-02" db="EMBL/GenBank/DDBJ databases">
        <title>Kribbella capetownensis sp. nov. and Kribbella speibonae sp. nov., isolated from soil.</title>
        <authorList>
            <person name="Curtis S.M."/>
            <person name="Norton I."/>
            <person name="Everest G.J."/>
            <person name="Meyers P.R."/>
        </authorList>
    </citation>
    <scope>NUCLEOTIDE SEQUENCE [LARGE SCALE GENOMIC DNA]</scope>
    <source>
        <strain evidence="1 2">KCTC 29219</strain>
    </source>
</reference>
<dbReference type="Proteomes" id="UP000292346">
    <property type="component" value="Unassembled WGS sequence"/>
</dbReference>
<evidence type="ECO:0000313" key="2">
    <source>
        <dbReference type="Proteomes" id="UP000292346"/>
    </source>
</evidence>
<comment type="caution">
    <text evidence="1">The sequence shown here is derived from an EMBL/GenBank/DDBJ whole genome shotgun (WGS) entry which is preliminary data.</text>
</comment>
<accession>A0A4V2LYE0</accession>
<dbReference type="OrthoDB" id="3811887at2"/>
<keyword evidence="2" id="KW-1185">Reference proteome</keyword>
<evidence type="ECO:0008006" key="3">
    <source>
        <dbReference type="Google" id="ProtNLM"/>
    </source>
</evidence>
<dbReference type="RefSeq" id="WP_131344816.1">
    <property type="nucleotide sequence ID" value="NZ_SJJZ01000004.1"/>
</dbReference>
<dbReference type="EMBL" id="SJJZ01000004">
    <property type="protein sequence ID" value="TCC03976.1"/>
    <property type="molecule type" value="Genomic_DNA"/>
</dbReference>